<dbReference type="GO" id="GO:0016829">
    <property type="term" value="F:lyase activity"/>
    <property type="evidence" value="ECO:0007669"/>
    <property type="project" value="UniProtKB-KW"/>
</dbReference>
<keyword evidence="6 10" id="KW-0368">Histidine biosynthesis</keyword>
<dbReference type="PANTHER" id="PTHR42701:SF1">
    <property type="entry name" value="IMIDAZOLE GLYCEROL PHOSPHATE SYNTHASE SUBUNIT HISH"/>
    <property type="match status" value="1"/>
</dbReference>
<evidence type="ECO:0000259" key="12">
    <source>
        <dbReference type="Pfam" id="PF00117"/>
    </source>
</evidence>
<evidence type="ECO:0000256" key="2">
    <source>
        <dbReference type="ARBA" id="ARBA00011152"/>
    </source>
</evidence>
<organism evidence="13 14">
    <name type="scientific">Magnetofaba australis IT-1</name>
    <dbReference type="NCBI Taxonomy" id="1434232"/>
    <lineage>
        <taxon>Bacteria</taxon>
        <taxon>Pseudomonadati</taxon>
        <taxon>Pseudomonadota</taxon>
        <taxon>Magnetococcia</taxon>
        <taxon>Magnetococcales</taxon>
        <taxon>Magnetococcaceae</taxon>
        <taxon>Magnetofaba</taxon>
    </lineage>
</organism>
<dbReference type="PROSITE" id="PS51273">
    <property type="entry name" value="GATASE_TYPE_1"/>
    <property type="match status" value="1"/>
</dbReference>
<keyword evidence="14" id="KW-1185">Reference proteome</keyword>
<keyword evidence="5 10" id="KW-0315">Glutamine amidotransferase</keyword>
<comment type="subunit">
    <text evidence="2 10">Heterodimer of HisH and HisF.</text>
</comment>
<comment type="pathway">
    <text evidence="1 10">Amino-acid biosynthesis; L-histidine biosynthesis; L-histidine from 5-phospho-alpha-D-ribose 1-diphosphate: step 5/9.</text>
</comment>
<evidence type="ECO:0000256" key="10">
    <source>
        <dbReference type="HAMAP-Rule" id="MF_00278"/>
    </source>
</evidence>
<keyword evidence="4 10" id="KW-0378">Hydrolase</keyword>
<dbReference type="Proteomes" id="UP000194003">
    <property type="component" value="Unassembled WGS sequence"/>
</dbReference>
<feature type="active site" evidence="10 11">
    <location>
        <position position="193"/>
    </location>
</feature>
<dbReference type="UniPathway" id="UPA00031">
    <property type="reaction ID" value="UER00010"/>
</dbReference>
<evidence type="ECO:0000313" key="14">
    <source>
        <dbReference type="Proteomes" id="UP000194003"/>
    </source>
</evidence>
<dbReference type="GO" id="GO:0005737">
    <property type="term" value="C:cytoplasm"/>
    <property type="evidence" value="ECO:0007669"/>
    <property type="project" value="UniProtKB-SubCell"/>
</dbReference>
<evidence type="ECO:0000256" key="3">
    <source>
        <dbReference type="ARBA" id="ARBA00022605"/>
    </source>
</evidence>
<dbReference type="EC" id="4.3.2.10" evidence="10"/>
<evidence type="ECO:0000256" key="7">
    <source>
        <dbReference type="ARBA" id="ARBA00023239"/>
    </source>
</evidence>
<dbReference type="RefSeq" id="WP_085444534.1">
    <property type="nucleotide sequence ID" value="NZ_LVJN01000020.1"/>
</dbReference>
<name>A0A1Y2K1Z5_9PROT</name>
<protein>
    <recommendedName>
        <fullName evidence="10">Imidazole glycerol phosphate synthase subunit HisH</fullName>
        <ecNumber evidence="10">4.3.2.10</ecNumber>
    </recommendedName>
    <alternativeName>
        <fullName evidence="10">IGP synthase glutaminase subunit</fullName>
        <ecNumber evidence="10">3.5.1.2</ecNumber>
    </alternativeName>
    <alternativeName>
        <fullName evidence="10">IGP synthase subunit HisH</fullName>
    </alternativeName>
    <alternativeName>
        <fullName evidence="10">ImGP synthase subunit HisH</fullName>
        <shortName evidence="10">IGPS subunit HisH</shortName>
    </alternativeName>
</protein>
<accession>A0A1Y2K1Z5</accession>
<dbReference type="InterPro" id="IPR029062">
    <property type="entry name" value="Class_I_gatase-like"/>
</dbReference>
<sequence length="211" mass="22898">MITVVDYGSGNLRSVSKALEKVGGDVTVSARPEDVAAASHIVLPGVGAFADCRRNLDETGLTEPVLAHIEAGKPFFGICVGMQMLFSEGHEFGVHPGLGLIPGSVVGFPTDMPDPADDTRLLKVPHMGWSRVKQAQKHPLWNGIDDKSFFYFVHSFHGRPDDLGHMAGTAMYGAPFTAAVARDNLFATQFHPEKSQNNGLKLLENFISWRP</sequence>
<gene>
    <name evidence="10" type="primary">hisH</name>
    <name evidence="13" type="ORF">MAIT1_02119</name>
</gene>
<dbReference type="Pfam" id="PF00117">
    <property type="entry name" value="GATase"/>
    <property type="match status" value="1"/>
</dbReference>
<evidence type="ECO:0000256" key="8">
    <source>
        <dbReference type="ARBA" id="ARBA00047838"/>
    </source>
</evidence>
<dbReference type="EMBL" id="LVJN01000020">
    <property type="protein sequence ID" value="OSM02038.1"/>
    <property type="molecule type" value="Genomic_DNA"/>
</dbReference>
<dbReference type="STRING" id="1434232.MAIT1_02119"/>
<dbReference type="CDD" id="cd01748">
    <property type="entry name" value="GATase1_IGP_Synthase"/>
    <property type="match status" value="1"/>
</dbReference>
<dbReference type="InterPro" id="IPR017926">
    <property type="entry name" value="GATASE"/>
</dbReference>
<evidence type="ECO:0000256" key="9">
    <source>
        <dbReference type="ARBA" id="ARBA00049534"/>
    </source>
</evidence>
<comment type="catalytic activity">
    <reaction evidence="9 10">
        <text>L-glutamine + H2O = L-glutamate + NH4(+)</text>
        <dbReference type="Rhea" id="RHEA:15889"/>
        <dbReference type="ChEBI" id="CHEBI:15377"/>
        <dbReference type="ChEBI" id="CHEBI:28938"/>
        <dbReference type="ChEBI" id="CHEBI:29985"/>
        <dbReference type="ChEBI" id="CHEBI:58359"/>
        <dbReference type="EC" id="3.5.1.2"/>
    </reaction>
</comment>
<dbReference type="GO" id="GO:0004359">
    <property type="term" value="F:glutaminase activity"/>
    <property type="evidence" value="ECO:0007669"/>
    <property type="project" value="UniProtKB-EC"/>
</dbReference>
<dbReference type="OrthoDB" id="9807137at2"/>
<dbReference type="SUPFAM" id="SSF52317">
    <property type="entry name" value="Class I glutamine amidotransferase-like"/>
    <property type="match status" value="1"/>
</dbReference>
<evidence type="ECO:0000256" key="6">
    <source>
        <dbReference type="ARBA" id="ARBA00023102"/>
    </source>
</evidence>
<evidence type="ECO:0000256" key="5">
    <source>
        <dbReference type="ARBA" id="ARBA00022962"/>
    </source>
</evidence>
<evidence type="ECO:0000256" key="1">
    <source>
        <dbReference type="ARBA" id="ARBA00005091"/>
    </source>
</evidence>
<feature type="domain" description="Glutamine amidotransferase" evidence="12">
    <location>
        <begin position="4"/>
        <end position="206"/>
    </location>
</feature>
<dbReference type="AlphaFoldDB" id="A0A1Y2K1Z5"/>
<dbReference type="PIRSF" id="PIRSF000495">
    <property type="entry name" value="Amidotransf_hisH"/>
    <property type="match status" value="1"/>
</dbReference>
<dbReference type="GO" id="GO:0000107">
    <property type="term" value="F:imidazoleglycerol-phosphate synthase activity"/>
    <property type="evidence" value="ECO:0007669"/>
    <property type="project" value="UniProtKB-UniRule"/>
</dbReference>
<keyword evidence="10" id="KW-0963">Cytoplasm</keyword>
<feature type="active site" evidence="10 11">
    <location>
        <position position="191"/>
    </location>
</feature>
<evidence type="ECO:0000313" key="13">
    <source>
        <dbReference type="EMBL" id="OSM02038.1"/>
    </source>
</evidence>
<keyword evidence="7 10" id="KW-0456">Lyase</keyword>
<comment type="catalytic activity">
    <reaction evidence="8 10">
        <text>5-[(5-phospho-1-deoxy-D-ribulos-1-ylimino)methylamino]-1-(5-phospho-beta-D-ribosyl)imidazole-4-carboxamide + L-glutamine = D-erythro-1-(imidazol-4-yl)glycerol 3-phosphate + 5-amino-1-(5-phospho-beta-D-ribosyl)imidazole-4-carboxamide + L-glutamate + H(+)</text>
        <dbReference type="Rhea" id="RHEA:24793"/>
        <dbReference type="ChEBI" id="CHEBI:15378"/>
        <dbReference type="ChEBI" id="CHEBI:29985"/>
        <dbReference type="ChEBI" id="CHEBI:58278"/>
        <dbReference type="ChEBI" id="CHEBI:58359"/>
        <dbReference type="ChEBI" id="CHEBI:58475"/>
        <dbReference type="ChEBI" id="CHEBI:58525"/>
        <dbReference type="EC" id="4.3.2.10"/>
    </reaction>
</comment>
<comment type="function">
    <text evidence="10">IGPS catalyzes the conversion of PRFAR and glutamine to IGP, AICAR and glutamate. The HisH subunit catalyzes the hydrolysis of glutamine to glutamate and ammonia as part of the synthesis of IGP and AICAR. The resulting ammonia molecule is channeled to the active site of HisF.</text>
</comment>
<dbReference type="PANTHER" id="PTHR42701">
    <property type="entry name" value="IMIDAZOLE GLYCEROL PHOSPHATE SYNTHASE SUBUNIT HISH"/>
    <property type="match status" value="1"/>
</dbReference>
<dbReference type="GO" id="GO:0000105">
    <property type="term" value="P:L-histidine biosynthetic process"/>
    <property type="evidence" value="ECO:0007669"/>
    <property type="project" value="UniProtKB-UniRule"/>
</dbReference>
<evidence type="ECO:0000256" key="4">
    <source>
        <dbReference type="ARBA" id="ARBA00022801"/>
    </source>
</evidence>
<comment type="caution">
    <text evidence="13">The sequence shown here is derived from an EMBL/GenBank/DDBJ whole genome shotgun (WGS) entry which is preliminary data.</text>
</comment>
<evidence type="ECO:0000256" key="11">
    <source>
        <dbReference type="PIRSR" id="PIRSR000495-1"/>
    </source>
</evidence>
<dbReference type="Gene3D" id="3.40.50.880">
    <property type="match status" value="1"/>
</dbReference>
<proteinExistence type="inferred from homology"/>
<keyword evidence="3 10" id="KW-0028">Amino-acid biosynthesis</keyword>
<feature type="active site" description="Nucleophile" evidence="10 11">
    <location>
        <position position="79"/>
    </location>
</feature>
<dbReference type="NCBIfam" id="TIGR01855">
    <property type="entry name" value="IMP_synth_hisH"/>
    <property type="match status" value="1"/>
</dbReference>
<reference evidence="13 14" key="1">
    <citation type="journal article" date="2016" name="BMC Genomics">
        <title>Combined genomic and structural analyses of a cultured magnetotactic bacterium reveals its niche adaptation to a dynamic environment.</title>
        <authorList>
            <person name="Araujo A.C."/>
            <person name="Morillo V."/>
            <person name="Cypriano J."/>
            <person name="Teixeira L.C."/>
            <person name="Leao P."/>
            <person name="Lyra S."/>
            <person name="Almeida L.G."/>
            <person name="Bazylinski D.A."/>
            <person name="Vasconcellos A.T."/>
            <person name="Abreu F."/>
            <person name="Lins U."/>
        </authorList>
    </citation>
    <scope>NUCLEOTIDE SEQUENCE [LARGE SCALE GENOMIC DNA]</scope>
    <source>
        <strain evidence="13 14">IT-1</strain>
    </source>
</reference>
<comment type="subcellular location">
    <subcellularLocation>
        <location evidence="10">Cytoplasm</location>
    </subcellularLocation>
</comment>
<dbReference type="InterPro" id="IPR010139">
    <property type="entry name" value="Imidazole-glycPsynth_HisH"/>
</dbReference>
<dbReference type="EC" id="3.5.1.2" evidence="10"/>
<dbReference type="HAMAP" id="MF_00278">
    <property type="entry name" value="HisH"/>
    <property type="match status" value="1"/>
</dbReference>